<feature type="signal peptide" evidence="1">
    <location>
        <begin position="1"/>
        <end position="21"/>
    </location>
</feature>
<evidence type="ECO:0000313" key="2">
    <source>
        <dbReference type="EMBL" id="GLK76752.1"/>
    </source>
</evidence>
<dbReference type="AlphaFoldDB" id="A0A9W6N445"/>
<comment type="caution">
    <text evidence="2">The sequence shown here is derived from an EMBL/GenBank/DDBJ whole genome shotgun (WGS) entry which is preliminary data.</text>
</comment>
<keyword evidence="1" id="KW-0732">Signal</keyword>
<sequence length="137" mass="14451">MRTPWAAVALIAALAPCAARGEEGSAAAQIAACRTTADPAERLACYDGAAARMTPPTYAGRLTVQTDPFTITGPTALRYESDGPIFVLYLKDDQGQVVQNLHIGGGGSAVHLIEKPGSYSLLIAGAETWRVWLEPRP</sequence>
<reference evidence="2" key="2">
    <citation type="submission" date="2023-01" db="EMBL/GenBank/DDBJ databases">
        <authorList>
            <person name="Sun Q."/>
            <person name="Evtushenko L."/>
        </authorList>
    </citation>
    <scope>NUCLEOTIDE SEQUENCE</scope>
    <source>
        <strain evidence="2">VKM B-2555</strain>
    </source>
</reference>
<feature type="chain" id="PRO_5040792200" evidence="1">
    <location>
        <begin position="22"/>
        <end position="137"/>
    </location>
</feature>
<dbReference type="Proteomes" id="UP001143364">
    <property type="component" value="Unassembled WGS sequence"/>
</dbReference>
<gene>
    <name evidence="2" type="ORF">GCM10008171_20060</name>
</gene>
<name>A0A9W6N445_9HYPH</name>
<proteinExistence type="predicted"/>
<protein>
    <submittedName>
        <fullName evidence="2">Uncharacterized protein</fullName>
    </submittedName>
</protein>
<dbReference type="EMBL" id="BSFK01000010">
    <property type="protein sequence ID" value="GLK76752.1"/>
    <property type="molecule type" value="Genomic_DNA"/>
</dbReference>
<evidence type="ECO:0000256" key="1">
    <source>
        <dbReference type="SAM" id="SignalP"/>
    </source>
</evidence>
<organism evidence="2 3">
    <name type="scientific">Methylopila jiangsuensis</name>
    <dbReference type="NCBI Taxonomy" id="586230"/>
    <lineage>
        <taxon>Bacteria</taxon>
        <taxon>Pseudomonadati</taxon>
        <taxon>Pseudomonadota</taxon>
        <taxon>Alphaproteobacteria</taxon>
        <taxon>Hyphomicrobiales</taxon>
        <taxon>Methylopilaceae</taxon>
        <taxon>Methylopila</taxon>
    </lineage>
</organism>
<reference evidence="2" key="1">
    <citation type="journal article" date="2014" name="Int. J. Syst. Evol. Microbiol.">
        <title>Complete genome sequence of Corynebacterium casei LMG S-19264T (=DSM 44701T), isolated from a smear-ripened cheese.</title>
        <authorList>
            <consortium name="US DOE Joint Genome Institute (JGI-PGF)"/>
            <person name="Walter F."/>
            <person name="Albersmeier A."/>
            <person name="Kalinowski J."/>
            <person name="Ruckert C."/>
        </authorList>
    </citation>
    <scope>NUCLEOTIDE SEQUENCE</scope>
    <source>
        <strain evidence="2">VKM B-2555</strain>
    </source>
</reference>
<keyword evidence="3" id="KW-1185">Reference proteome</keyword>
<accession>A0A9W6N445</accession>
<evidence type="ECO:0000313" key="3">
    <source>
        <dbReference type="Proteomes" id="UP001143364"/>
    </source>
</evidence>
<dbReference type="RefSeq" id="WP_271204619.1">
    <property type="nucleotide sequence ID" value="NZ_BSFK01000010.1"/>
</dbReference>